<protein>
    <submittedName>
        <fullName evidence="3">DHH family phosphoesterase</fullName>
    </submittedName>
</protein>
<dbReference type="InterPro" id="IPR038763">
    <property type="entry name" value="DHH_sf"/>
</dbReference>
<name>A0A6P1TJ90_9FIRM</name>
<evidence type="ECO:0000259" key="2">
    <source>
        <dbReference type="Pfam" id="PF02272"/>
    </source>
</evidence>
<reference evidence="3 4" key="1">
    <citation type="submission" date="2020-01" db="EMBL/GenBank/DDBJ databases">
        <title>Genome analysis of Anaerocolumna sp. CBA3638.</title>
        <authorList>
            <person name="Kim J."/>
            <person name="Roh S.W."/>
        </authorList>
    </citation>
    <scope>NUCLEOTIDE SEQUENCE [LARGE SCALE GENOMIC DNA]</scope>
    <source>
        <strain evidence="3 4">CBA3638</strain>
    </source>
</reference>
<dbReference type="RefSeq" id="WP_161836988.1">
    <property type="nucleotide sequence ID" value="NZ_CP048000.1"/>
</dbReference>
<evidence type="ECO:0000313" key="3">
    <source>
        <dbReference type="EMBL" id="QHQ60152.1"/>
    </source>
</evidence>
<gene>
    <name evidence="3" type="ORF">Ana3638_04615</name>
</gene>
<feature type="domain" description="DDH" evidence="1">
    <location>
        <begin position="16"/>
        <end position="157"/>
    </location>
</feature>
<keyword evidence="4" id="KW-1185">Reference proteome</keyword>
<dbReference type="InterPro" id="IPR051319">
    <property type="entry name" value="Oligoribo/pAp-PDE_c-di-AMP_PDE"/>
</dbReference>
<dbReference type="EMBL" id="CP048000">
    <property type="protein sequence ID" value="QHQ60152.1"/>
    <property type="molecule type" value="Genomic_DNA"/>
</dbReference>
<accession>A0A6P1TJ90</accession>
<dbReference type="PANTHER" id="PTHR47618:SF1">
    <property type="entry name" value="BIFUNCTIONAL OLIGORIBONUCLEASE AND PAP PHOSPHATASE NRNA"/>
    <property type="match status" value="1"/>
</dbReference>
<feature type="domain" description="DHHA1" evidence="2">
    <location>
        <begin position="217"/>
        <end position="315"/>
    </location>
</feature>
<dbReference type="PANTHER" id="PTHR47618">
    <property type="entry name" value="BIFUNCTIONAL OLIGORIBONUCLEASE AND PAP PHOSPHATASE NRNA"/>
    <property type="match status" value="1"/>
</dbReference>
<dbReference type="GO" id="GO:0003676">
    <property type="term" value="F:nucleic acid binding"/>
    <property type="evidence" value="ECO:0007669"/>
    <property type="project" value="InterPro"/>
</dbReference>
<dbReference type="Proteomes" id="UP000464314">
    <property type="component" value="Chromosome"/>
</dbReference>
<evidence type="ECO:0000259" key="1">
    <source>
        <dbReference type="Pfam" id="PF01368"/>
    </source>
</evidence>
<evidence type="ECO:0000313" key="4">
    <source>
        <dbReference type="Proteomes" id="UP000464314"/>
    </source>
</evidence>
<organism evidence="3 4">
    <name type="scientific">Anaerocolumna sedimenticola</name>
    <dbReference type="NCBI Taxonomy" id="2696063"/>
    <lineage>
        <taxon>Bacteria</taxon>
        <taxon>Bacillati</taxon>
        <taxon>Bacillota</taxon>
        <taxon>Clostridia</taxon>
        <taxon>Lachnospirales</taxon>
        <taxon>Lachnospiraceae</taxon>
        <taxon>Anaerocolumna</taxon>
    </lineage>
</organism>
<dbReference type="Pfam" id="PF01368">
    <property type="entry name" value="DHH"/>
    <property type="match status" value="1"/>
</dbReference>
<dbReference type="Gene3D" id="3.10.310.30">
    <property type="match status" value="1"/>
</dbReference>
<dbReference type="InterPro" id="IPR001667">
    <property type="entry name" value="DDH_dom"/>
</dbReference>
<dbReference type="InterPro" id="IPR003156">
    <property type="entry name" value="DHHA1_dom"/>
</dbReference>
<dbReference type="Pfam" id="PF02272">
    <property type="entry name" value="DHHA1"/>
    <property type="match status" value="1"/>
</dbReference>
<sequence length="322" mass="36099">MTKLDELISILTKEHVYIQMHNYPDQDALASAYGLQALLEIKGIKSTICYNGQIDKFNTLKMIELLHIDIYNNKEFSMEAEDEIILVDGQMGNVNMVNFIGRKVACIDHHPKQEVLEYRFYDIRSQIGACASLIAEYFVENKIEISMEIATALSYGIKMDTANLSRRASDLDIDMFCFLYKKADKDILFGFDNCSLRKNDLIAYQEAISNLKLYGRVGIARIGDDCSEAIIGSISDFLLTVSEVDFTLVYSYRVGGLKFSVRSESKTVDAGKVIKEALSGFGDGGGHATMAAGFLPNLNTKQEIDEMAHLIEQRVIEMVIKS</sequence>
<dbReference type="AlphaFoldDB" id="A0A6P1TJ90"/>
<dbReference type="KEGG" id="anr:Ana3638_04615"/>
<dbReference type="SUPFAM" id="SSF64182">
    <property type="entry name" value="DHH phosphoesterases"/>
    <property type="match status" value="1"/>
</dbReference>
<dbReference type="Gene3D" id="3.90.1640.10">
    <property type="entry name" value="inorganic pyrophosphatase (n-terminal core)"/>
    <property type="match status" value="1"/>
</dbReference>
<proteinExistence type="predicted"/>